<evidence type="ECO:0000256" key="6">
    <source>
        <dbReference type="SAM" id="MobiDB-lite"/>
    </source>
</evidence>
<evidence type="ECO:0000313" key="10">
    <source>
        <dbReference type="Proteomes" id="UP000285146"/>
    </source>
</evidence>
<dbReference type="PANTHER" id="PTHR23504">
    <property type="entry name" value="MAJOR FACILITATOR SUPERFAMILY DOMAIN-CONTAINING PROTEIN 10"/>
    <property type="match status" value="1"/>
</dbReference>
<dbReference type="CDD" id="cd17330">
    <property type="entry name" value="MFS_SLC46_TetA_like"/>
    <property type="match status" value="1"/>
</dbReference>
<dbReference type="Pfam" id="PF07690">
    <property type="entry name" value="MFS_1"/>
    <property type="match status" value="1"/>
</dbReference>
<feature type="transmembrane region" description="Helical" evidence="7">
    <location>
        <begin position="636"/>
        <end position="656"/>
    </location>
</feature>
<evidence type="ECO:0000256" key="2">
    <source>
        <dbReference type="ARBA" id="ARBA00022448"/>
    </source>
</evidence>
<dbReference type="Proteomes" id="UP000285146">
    <property type="component" value="Unassembled WGS sequence"/>
</dbReference>
<proteinExistence type="predicted"/>
<feature type="transmembrane region" description="Helical" evidence="7">
    <location>
        <begin position="286"/>
        <end position="309"/>
    </location>
</feature>
<feature type="transmembrane region" description="Helical" evidence="7">
    <location>
        <begin position="195"/>
        <end position="217"/>
    </location>
</feature>
<evidence type="ECO:0000256" key="1">
    <source>
        <dbReference type="ARBA" id="ARBA00004141"/>
    </source>
</evidence>
<dbReference type="AlphaFoldDB" id="A0A423VE48"/>
<feature type="compositionally biased region" description="Low complexity" evidence="6">
    <location>
        <begin position="94"/>
        <end position="107"/>
    </location>
</feature>
<evidence type="ECO:0000256" key="4">
    <source>
        <dbReference type="ARBA" id="ARBA00022989"/>
    </source>
</evidence>
<dbReference type="InterPro" id="IPR001958">
    <property type="entry name" value="Tet-R_TetA/multi-R_MdtG-like"/>
</dbReference>
<reference evidence="9 10" key="1">
    <citation type="submission" date="2015-09" db="EMBL/GenBank/DDBJ databases">
        <title>Host preference determinants of Valsa canker pathogens revealed by comparative genomics.</title>
        <authorList>
            <person name="Yin Z."/>
            <person name="Huang L."/>
        </authorList>
    </citation>
    <scope>NUCLEOTIDE SEQUENCE [LARGE SCALE GENOMIC DNA]</scope>
    <source>
        <strain evidence="9 10">SXYLt</strain>
    </source>
</reference>
<keyword evidence="3 7" id="KW-0812">Transmembrane</keyword>
<keyword evidence="5 7" id="KW-0472">Membrane</keyword>
<dbReference type="InterPro" id="IPR011701">
    <property type="entry name" value="MFS"/>
</dbReference>
<dbReference type="PRINTS" id="PR01035">
    <property type="entry name" value="TCRTETA"/>
</dbReference>
<feature type="compositionally biased region" description="Low complexity" evidence="6">
    <location>
        <begin position="1"/>
        <end position="25"/>
    </location>
</feature>
<evidence type="ECO:0000256" key="7">
    <source>
        <dbReference type="SAM" id="Phobius"/>
    </source>
</evidence>
<comment type="caution">
    <text evidence="9">The sequence shown here is derived from an EMBL/GenBank/DDBJ whole genome shotgun (WGS) entry which is preliminary data.</text>
</comment>
<evidence type="ECO:0000256" key="5">
    <source>
        <dbReference type="ARBA" id="ARBA00023136"/>
    </source>
</evidence>
<feature type="compositionally biased region" description="Acidic residues" evidence="6">
    <location>
        <begin position="114"/>
        <end position="127"/>
    </location>
</feature>
<evidence type="ECO:0000259" key="8">
    <source>
        <dbReference type="PROSITE" id="PS50850"/>
    </source>
</evidence>
<feature type="domain" description="Major facilitator superfamily (MFS) profile" evidence="8">
    <location>
        <begin position="158"/>
        <end position="661"/>
    </location>
</feature>
<dbReference type="PANTHER" id="PTHR23504:SF39">
    <property type="entry name" value="TRANSPORTER, PUTATIVE (AFU_ORTHOLOGUE AFUA_6G03860)-RELATED"/>
    <property type="match status" value="1"/>
</dbReference>
<keyword evidence="10" id="KW-1185">Reference proteome</keyword>
<evidence type="ECO:0000313" key="9">
    <source>
        <dbReference type="EMBL" id="ROV89243.1"/>
    </source>
</evidence>
<feature type="compositionally biased region" description="Basic residues" evidence="6">
    <location>
        <begin position="65"/>
        <end position="84"/>
    </location>
</feature>
<sequence>MAPQASFIAPAASASAPSSSTTSSRPRPRPRPGLARPVRLYSAGSFHAGAPPPSFNLPKDPSSSKTRKRSFLSHLRRQSTHRYHTFPTQPPKTPSDTPDSATTTLSPHSYPGHEDDDDDDAEYDQDDDGHGAKRNRGSVGGNNNNNNNKDATPLPWKQLALLALLSLAEQTALNSIGPYLPTMVAAFPEIPDGQAGLYVGLLASAFAMAQLMTNFLWGYFSDRVGRKPIMLIGTALLALCFAFFGFCARYWQALVVHIAMGLLNGNAAVVPTVLGEVTDRSNQSRAFTWLPVMYSIGGITGPALGGLLVGEPGGRMRWPFLGPNVLSAALLLAAVVVLGLWFDETLDEADRRDDIKGLVWLEKLFRCSCFSPRKGRQGSWSSRWPASHRAGVAVRREGADAGDEDEDEDEGTGEDQALLDHDHRHDPEAQDGAEHNKDAALSRRSTLRQILNWTTLSILLTYLIFQVVNISFNSLYPIFASAPPPTGRDLGPSVIGVSMSLAGLVTILFQVSLFEPLKARLGNLGTFRLSLLGLAISMVLAPWVGYQDDDGLLGWGTGRTWLLVELGVVLVLKNLSAVGGLSCVLLLITNSAPSHETLGTLNGIAQTLSAAGRSFGPFASGGLFTLSMRLQPKGELLAWGLFGGFALVGWVWTMFIRGGKLESDDYVGDDGNGAESDGDETDEDYEEYEQRQDISERLRGVDDNGRAISDIEE</sequence>
<feature type="transmembrane region" description="Helical" evidence="7">
    <location>
        <begin position="450"/>
        <end position="472"/>
    </location>
</feature>
<dbReference type="InterPro" id="IPR020846">
    <property type="entry name" value="MFS_dom"/>
</dbReference>
<organism evidence="9 10">
    <name type="scientific">Cytospora leucostoma</name>
    <dbReference type="NCBI Taxonomy" id="1230097"/>
    <lineage>
        <taxon>Eukaryota</taxon>
        <taxon>Fungi</taxon>
        <taxon>Dikarya</taxon>
        <taxon>Ascomycota</taxon>
        <taxon>Pezizomycotina</taxon>
        <taxon>Sordariomycetes</taxon>
        <taxon>Sordariomycetidae</taxon>
        <taxon>Diaporthales</taxon>
        <taxon>Cytosporaceae</taxon>
        <taxon>Cytospora</taxon>
    </lineage>
</organism>
<gene>
    <name evidence="9" type="ORF">VPNG_10260</name>
</gene>
<feature type="region of interest" description="Disordered" evidence="6">
    <location>
        <begin position="391"/>
        <end position="414"/>
    </location>
</feature>
<feature type="region of interest" description="Disordered" evidence="6">
    <location>
        <begin position="1"/>
        <end position="152"/>
    </location>
</feature>
<evidence type="ECO:0000256" key="3">
    <source>
        <dbReference type="ARBA" id="ARBA00022692"/>
    </source>
</evidence>
<dbReference type="InterPro" id="IPR036259">
    <property type="entry name" value="MFS_trans_sf"/>
</dbReference>
<comment type="subcellular location">
    <subcellularLocation>
        <location evidence="1">Membrane</location>
        <topology evidence="1">Multi-pass membrane protein</topology>
    </subcellularLocation>
</comment>
<name>A0A423VE48_9PEZI</name>
<feature type="transmembrane region" description="Helical" evidence="7">
    <location>
        <begin position="566"/>
        <end position="588"/>
    </location>
</feature>
<dbReference type="GO" id="GO:0022857">
    <property type="term" value="F:transmembrane transporter activity"/>
    <property type="evidence" value="ECO:0007669"/>
    <property type="project" value="InterPro"/>
</dbReference>
<keyword evidence="2" id="KW-0813">Transport</keyword>
<protein>
    <recommendedName>
        <fullName evidence="8">Major facilitator superfamily (MFS) profile domain-containing protein</fullName>
    </recommendedName>
</protein>
<feature type="compositionally biased region" description="Acidic residues" evidence="6">
    <location>
        <begin position="676"/>
        <end position="687"/>
    </location>
</feature>
<accession>A0A423VE48</accession>
<dbReference type="EMBL" id="LKEB01000107">
    <property type="protein sequence ID" value="ROV89243.1"/>
    <property type="molecule type" value="Genomic_DNA"/>
</dbReference>
<feature type="transmembrane region" description="Helical" evidence="7">
    <location>
        <begin position="229"/>
        <end position="251"/>
    </location>
</feature>
<feature type="transmembrane region" description="Helical" evidence="7">
    <location>
        <begin position="257"/>
        <end position="274"/>
    </location>
</feature>
<feature type="transmembrane region" description="Helical" evidence="7">
    <location>
        <begin position="526"/>
        <end position="546"/>
    </location>
</feature>
<keyword evidence="4 7" id="KW-1133">Transmembrane helix</keyword>
<dbReference type="Gene3D" id="1.20.1250.20">
    <property type="entry name" value="MFS general substrate transporter like domains"/>
    <property type="match status" value="1"/>
</dbReference>
<dbReference type="PROSITE" id="PS50850">
    <property type="entry name" value="MFS"/>
    <property type="match status" value="1"/>
</dbReference>
<feature type="compositionally biased region" description="Basic and acidic residues" evidence="6">
    <location>
        <begin position="688"/>
        <end position="705"/>
    </location>
</feature>
<feature type="transmembrane region" description="Helical" evidence="7">
    <location>
        <begin position="321"/>
        <end position="342"/>
    </location>
</feature>
<dbReference type="InParanoid" id="A0A423VE48"/>
<feature type="transmembrane region" description="Helical" evidence="7">
    <location>
        <begin position="492"/>
        <end position="514"/>
    </location>
</feature>
<dbReference type="GO" id="GO:0016020">
    <property type="term" value="C:membrane"/>
    <property type="evidence" value="ECO:0007669"/>
    <property type="project" value="UniProtKB-SubCell"/>
</dbReference>
<feature type="region of interest" description="Disordered" evidence="6">
    <location>
        <begin position="666"/>
        <end position="713"/>
    </location>
</feature>
<feature type="compositionally biased region" description="Acidic residues" evidence="6">
    <location>
        <begin position="400"/>
        <end position="413"/>
    </location>
</feature>
<dbReference type="SUPFAM" id="SSF103473">
    <property type="entry name" value="MFS general substrate transporter"/>
    <property type="match status" value="1"/>
</dbReference>
<dbReference type="OrthoDB" id="10262656at2759"/>